<feature type="region of interest" description="Disordered" evidence="1">
    <location>
        <begin position="316"/>
        <end position="341"/>
    </location>
</feature>
<dbReference type="InterPro" id="IPR002035">
    <property type="entry name" value="VWF_A"/>
</dbReference>
<evidence type="ECO:0000256" key="1">
    <source>
        <dbReference type="SAM" id="MobiDB-lite"/>
    </source>
</evidence>
<proteinExistence type="predicted"/>
<dbReference type="Pfam" id="PF00092">
    <property type="entry name" value="VWA"/>
    <property type="match status" value="2"/>
</dbReference>
<keyword evidence="2" id="KW-0732">Signal</keyword>
<dbReference type="InterPro" id="IPR036465">
    <property type="entry name" value="vWFA_dom_sf"/>
</dbReference>
<evidence type="ECO:0000259" key="3">
    <source>
        <dbReference type="PROSITE" id="PS50234"/>
    </source>
</evidence>
<comment type="caution">
    <text evidence="4">The sequence shown here is derived from an EMBL/GenBank/DDBJ whole genome shotgun (WGS) entry which is preliminary data.</text>
</comment>
<dbReference type="PANTHER" id="PTHR24020">
    <property type="entry name" value="COLLAGEN ALPHA"/>
    <property type="match status" value="1"/>
</dbReference>
<organism evidence="4 5">
    <name type="scientific">Ditylenchus destructor</name>
    <dbReference type="NCBI Taxonomy" id="166010"/>
    <lineage>
        <taxon>Eukaryota</taxon>
        <taxon>Metazoa</taxon>
        <taxon>Ecdysozoa</taxon>
        <taxon>Nematoda</taxon>
        <taxon>Chromadorea</taxon>
        <taxon>Rhabditida</taxon>
        <taxon>Tylenchina</taxon>
        <taxon>Tylenchomorpha</taxon>
        <taxon>Sphaerularioidea</taxon>
        <taxon>Anguinidae</taxon>
        <taxon>Anguininae</taxon>
        <taxon>Ditylenchus</taxon>
    </lineage>
</organism>
<dbReference type="Gene3D" id="3.40.50.410">
    <property type="entry name" value="von Willebrand factor, type A domain"/>
    <property type="match status" value="2"/>
</dbReference>
<feature type="chain" id="PRO_5041925903" evidence="2">
    <location>
        <begin position="20"/>
        <end position="530"/>
    </location>
</feature>
<dbReference type="EMBL" id="JAKKPZ010000002">
    <property type="protein sequence ID" value="KAI1725595.1"/>
    <property type="molecule type" value="Genomic_DNA"/>
</dbReference>
<dbReference type="PANTHER" id="PTHR24020:SF84">
    <property type="entry name" value="VWFA DOMAIN-CONTAINING PROTEIN"/>
    <property type="match status" value="1"/>
</dbReference>
<protein>
    <submittedName>
        <fullName evidence="4">von willebrand factor type A domain-containing protein</fullName>
    </submittedName>
</protein>
<dbReference type="SUPFAM" id="SSF53300">
    <property type="entry name" value="vWA-like"/>
    <property type="match status" value="2"/>
</dbReference>
<feature type="signal peptide" evidence="2">
    <location>
        <begin position="1"/>
        <end position="19"/>
    </location>
</feature>
<evidence type="ECO:0000256" key="2">
    <source>
        <dbReference type="SAM" id="SignalP"/>
    </source>
</evidence>
<feature type="domain" description="VWFA" evidence="3">
    <location>
        <begin position="104"/>
        <end position="281"/>
    </location>
</feature>
<dbReference type="Proteomes" id="UP001201812">
    <property type="component" value="Unassembled WGS sequence"/>
</dbReference>
<gene>
    <name evidence="4" type="ORF">DdX_02257</name>
</gene>
<reference evidence="4" key="1">
    <citation type="submission" date="2022-01" db="EMBL/GenBank/DDBJ databases">
        <title>Genome Sequence Resource for Two Populations of Ditylenchus destructor, the Migratory Endoparasitic Phytonematode.</title>
        <authorList>
            <person name="Zhang H."/>
            <person name="Lin R."/>
            <person name="Xie B."/>
        </authorList>
    </citation>
    <scope>NUCLEOTIDE SEQUENCE</scope>
    <source>
        <strain evidence="4">BazhouSP</strain>
    </source>
</reference>
<evidence type="ECO:0000313" key="5">
    <source>
        <dbReference type="Proteomes" id="UP001201812"/>
    </source>
</evidence>
<keyword evidence="5" id="KW-1185">Reference proteome</keyword>
<feature type="domain" description="VWFA" evidence="3">
    <location>
        <begin position="354"/>
        <end position="527"/>
    </location>
</feature>
<accession>A0AAD4R8X9</accession>
<dbReference type="InterPro" id="IPR050525">
    <property type="entry name" value="ECM_Assembly_Org"/>
</dbReference>
<evidence type="ECO:0000313" key="4">
    <source>
        <dbReference type="EMBL" id="KAI1725595.1"/>
    </source>
</evidence>
<dbReference type="PROSITE" id="PS50234">
    <property type="entry name" value="VWFA"/>
    <property type="match status" value="2"/>
</dbReference>
<name>A0AAD4R8X9_9BILA</name>
<sequence>MYSLRFIIFLCCYISNIRADAANNETFGINDTEEIISAIAKNDEKQTESNGESINTNNITSAVSIGNDLSNKTEELHPVEVSAQLDETEAKVLKGSLNRGCVTDTIFVVDSTGSVRNIFDEHRNFVERVVELLNVSSEGDHVALLIYSGKLRHRVVHSFNSVQNKERILQKVRNLPYMGGVTSTGVALDHAFLELKNGRRAATAGANVVIVTDGFSYDPVDVEIRMLRGLPAQTLVVSLPKIRSESELLTLAGAEANIYRDPEGVSELAERLQNSCHQNNIKKPDGGSKIDQLVKDSALPSNQDDVGLNTVQIRDKANENNRVSSNANQDENATDNGMGVAGAATGQKEKCDVNIVFVFDASGSLKDRFQRQLKMATGLMDVLPQSPAQSHVGVVKFSGKGKSRIILPMNNPLDNEEIKNVILNLQFFGGTTYANEGLEKASAQLTLASDSNKSIKMALVFTDGFSQEDISLGSQSLQDEGAYVFSVAINDQFPVNKEQLRIIASENASRVFMDKNYDDLTRTVGELAKC</sequence>
<feature type="compositionally biased region" description="Polar residues" evidence="1">
    <location>
        <begin position="320"/>
        <end position="335"/>
    </location>
</feature>
<dbReference type="AlphaFoldDB" id="A0AAD4R8X9"/>
<dbReference type="SMART" id="SM00327">
    <property type="entry name" value="VWA"/>
    <property type="match status" value="2"/>
</dbReference>